<dbReference type="SUPFAM" id="SSF53178">
    <property type="entry name" value="Peptidyl-tRNA hydrolase-like"/>
    <property type="match status" value="1"/>
</dbReference>
<dbReference type="CDD" id="cd00462">
    <property type="entry name" value="PTH"/>
    <property type="match status" value="1"/>
</dbReference>
<evidence type="ECO:0000256" key="2">
    <source>
        <dbReference type="ARBA" id="ARBA00022801"/>
    </source>
</evidence>
<evidence type="ECO:0000256" key="1">
    <source>
        <dbReference type="ARBA" id="ARBA00022555"/>
    </source>
</evidence>
<evidence type="ECO:0008006" key="6">
    <source>
        <dbReference type="Google" id="ProtNLM"/>
    </source>
</evidence>
<keyword evidence="2" id="KW-0378">Hydrolase</keyword>
<evidence type="ECO:0000313" key="5">
    <source>
        <dbReference type="Proteomes" id="UP000176939"/>
    </source>
</evidence>
<keyword evidence="3" id="KW-0694">RNA-binding</keyword>
<gene>
    <name evidence="4" type="ORF">A2Z67_05595</name>
</gene>
<dbReference type="Gene3D" id="3.40.50.1470">
    <property type="entry name" value="Peptidyl-tRNA hydrolase"/>
    <property type="match status" value="1"/>
</dbReference>
<sequence length="178" mass="20335">MKLIIGLGNPGELYKKSRHNVGFMAIDELIAKISNLSSTSSLEFQKKLQSEVLITGDMIIAKPQTYMNSSGIAVSKIVNQYKIILSNLWVIHDDLDMRLGEYKMQKGKGPKIHKGILSIEEKLGGNDFWRVRMGVDNRQQGFRIPGEKYVLQNFDEEEKKVVDETLKRVIEVLIKERI</sequence>
<dbReference type="GO" id="GO:0000049">
    <property type="term" value="F:tRNA binding"/>
    <property type="evidence" value="ECO:0007669"/>
    <property type="project" value="UniProtKB-KW"/>
</dbReference>
<dbReference type="PANTHER" id="PTHR17224:SF1">
    <property type="entry name" value="PEPTIDYL-TRNA HYDROLASE"/>
    <property type="match status" value="1"/>
</dbReference>
<organism evidence="4 5">
    <name type="scientific">Candidatus Woesebacteria bacterium RBG_13_36_22</name>
    <dbReference type="NCBI Taxonomy" id="1802478"/>
    <lineage>
        <taxon>Bacteria</taxon>
        <taxon>Candidatus Woeseibacteriota</taxon>
    </lineage>
</organism>
<evidence type="ECO:0000313" key="4">
    <source>
        <dbReference type="EMBL" id="OGM08077.1"/>
    </source>
</evidence>
<dbReference type="PANTHER" id="PTHR17224">
    <property type="entry name" value="PEPTIDYL-TRNA HYDROLASE"/>
    <property type="match status" value="1"/>
</dbReference>
<keyword evidence="1" id="KW-0820">tRNA-binding</keyword>
<dbReference type="InterPro" id="IPR001328">
    <property type="entry name" value="Pept_tRNA_hydro"/>
</dbReference>
<dbReference type="NCBIfam" id="TIGR00447">
    <property type="entry name" value="pth"/>
    <property type="match status" value="1"/>
</dbReference>
<proteinExistence type="predicted"/>
<name>A0A1F7WZB1_9BACT</name>
<dbReference type="EMBL" id="MGFQ01000058">
    <property type="protein sequence ID" value="OGM08077.1"/>
    <property type="molecule type" value="Genomic_DNA"/>
</dbReference>
<dbReference type="AlphaFoldDB" id="A0A1F7WZB1"/>
<dbReference type="InterPro" id="IPR036416">
    <property type="entry name" value="Pept_tRNA_hydro_sf"/>
</dbReference>
<dbReference type="Proteomes" id="UP000176939">
    <property type="component" value="Unassembled WGS sequence"/>
</dbReference>
<reference evidence="4 5" key="1">
    <citation type="journal article" date="2016" name="Nat. Commun.">
        <title>Thousands of microbial genomes shed light on interconnected biogeochemical processes in an aquifer system.</title>
        <authorList>
            <person name="Anantharaman K."/>
            <person name="Brown C.T."/>
            <person name="Hug L.A."/>
            <person name="Sharon I."/>
            <person name="Castelle C.J."/>
            <person name="Probst A.J."/>
            <person name="Thomas B.C."/>
            <person name="Singh A."/>
            <person name="Wilkins M.J."/>
            <person name="Karaoz U."/>
            <person name="Brodie E.L."/>
            <person name="Williams K.H."/>
            <person name="Hubbard S.S."/>
            <person name="Banfield J.F."/>
        </authorList>
    </citation>
    <scope>NUCLEOTIDE SEQUENCE [LARGE SCALE GENOMIC DNA]</scope>
</reference>
<accession>A0A1F7WZB1</accession>
<comment type="caution">
    <text evidence="4">The sequence shown here is derived from an EMBL/GenBank/DDBJ whole genome shotgun (WGS) entry which is preliminary data.</text>
</comment>
<protein>
    <recommendedName>
        <fullName evidence="6">Peptidyl-tRNA hydrolase</fullName>
    </recommendedName>
</protein>
<dbReference type="Pfam" id="PF01195">
    <property type="entry name" value="Pept_tRNA_hydro"/>
    <property type="match status" value="1"/>
</dbReference>
<evidence type="ECO:0000256" key="3">
    <source>
        <dbReference type="ARBA" id="ARBA00022884"/>
    </source>
</evidence>
<dbReference type="GO" id="GO:0004045">
    <property type="term" value="F:peptidyl-tRNA hydrolase activity"/>
    <property type="evidence" value="ECO:0007669"/>
    <property type="project" value="InterPro"/>
</dbReference>